<dbReference type="PANTHER" id="PTHR24171">
    <property type="entry name" value="ANKYRIN REPEAT DOMAIN-CONTAINING PROTEIN 39-RELATED"/>
    <property type="match status" value="1"/>
</dbReference>
<dbReference type="InterPro" id="IPR002110">
    <property type="entry name" value="Ankyrin_rpt"/>
</dbReference>
<dbReference type="Gene3D" id="1.25.40.20">
    <property type="entry name" value="Ankyrin repeat-containing domain"/>
    <property type="match status" value="1"/>
</dbReference>
<feature type="repeat" description="ANK" evidence="3">
    <location>
        <begin position="97"/>
        <end position="129"/>
    </location>
</feature>
<dbReference type="EMBL" id="GL450531">
    <property type="protein sequence ID" value="EFN80876.1"/>
    <property type="molecule type" value="Genomic_DNA"/>
</dbReference>
<organism evidence="5">
    <name type="scientific">Harpegnathos saltator</name>
    <name type="common">Jerdon's jumping ant</name>
    <dbReference type="NCBI Taxonomy" id="610380"/>
    <lineage>
        <taxon>Eukaryota</taxon>
        <taxon>Metazoa</taxon>
        <taxon>Ecdysozoa</taxon>
        <taxon>Arthropoda</taxon>
        <taxon>Hexapoda</taxon>
        <taxon>Insecta</taxon>
        <taxon>Pterygota</taxon>
        <taxon>Neoptera</taxon>
        <taxon>Endopterygota</taxon>
        <taxon>Hymenoptera</taxon>
        <taxon>Apocrita</taxon>
        <taxon>Aculeata</taxon>
        <taxon>Formicoidea</taxon>
        <taxon>Formicidae</taxon>
        <taxon>Ponerinae</taxon>
        <taxon>Ponerini</taxon>
        <taxon>Harpegnathos</taxon>
    </lineage>
</organism>
<dbReference type="OMA" id="HKACASG"/>
<keyword evidence="5" id="KW-1185">Reference proteome</keyword>
<evidence type="ECO:0000313" key="4">
    <source>
        <dbReference type="EMBL" id="EFN80876.1"/>
    </source>
</evidence>
<dbReference type="PROSITE" id="PS50297">
    <property type="entry name" value="ANK_REP_REGION"/>
    <property type="match status" value="2"/>
</dbReference>
<dbReference type="GO" id="GO:0070531">
    <property type="term" value="C:BRCA1-A complex"/>
    <property type="evidence" value="ECO:0007669"/>
    <property type="project" value="TreeGrafter"/>
</dbReference>
<dbReference type="Proteomes" id="UP000008237">
    <property type="component" value="Unassembled WGS sequence"/>
</dbReference>
<name>E2BTX7_HARSA</name>
<dbReference type="InParanoid" id="E2BTX7"/>
<evidence type="ECO:0000313" key="5">
    <source>
        <dbReference type="Proteomes" id="UP000008237"/>
    </source>
</evidence>
<dbReference type="PANTHER" id="PTHR24171:SF9">
    <property type="entry name" value="ANKYRIN REPEAT DOMAIN-CONTAINING PROTEIN 39"/>
    <property type="match status" value="1"/>
</dbReference>
<dbReference type="STRING" id="610380.E2BTX7"/>
<dbReference type="InterPro" id="IPR036770">
    <property type="entry name" value="Ankyrin_rpt-contain_sf"/>
</dbReference>
<keyword evidence="2 3" id="KW-0040">ANK repeat</keyword>
<feature type="repeat" description="ANK" evidence="3">
    <location>
        <begin position="63"/>
        <end position="95"/>
    </location>
</feature>
<dbReference type="PROSITE" id="PS50088">
    <property type="entry name" value="ANK_REPEAT"/>
    <property type="match status" value="2"/>
</dbReference>
<dbReference type="SMART" id="SM00248">
    <property type="entry name" value="ANK"/>
    <property type="match status" value="4"/>
</dbReference>
<keyword evidence="1" id="KW-0677">Repeat</keyword>
<evidence type="ECO:0000256" key="3">
    <source>
        <dbReference type="PROSITE-ProRule" id="PRU00023"/>
    </source>
</evidence>
<gene>
    <name evidence="4" type="ORF">EAI_11910</name>
</gene>
<protein>
    <submittedName>
        <fullName evidence="4">Ankyrin repeat domain-containing protein 39</fullName>
    </submittedName>
</protein>
<evidence type="ECO:0000256" key="1">
    <source>
        <dbReference type="ARBA" id="ARBA00022737"/>
    </source>
</evidence>
<proteinExistence type="predicted"/>
<accession>E2BTX7</accession>
<dbReference type="GO" id="GO:0085020">
    <property type="term" value="P:protein K6-linked ubiquitination"/>
    <property type="evidence" value="ECO:0007669"/>
    <property type="project" value="TreeGrafter"/>
</dbReference>
<dbReference type="GO" id="GO:0004842">
    <property type="term" value="F:ubiquitin-protein transferase activity"/>
    <property type="evidence" value="ECO:0007669"/>
    <property type="project" value="TreeGrafter"/>
</dbReference>
<reference evidence="4 5" key="1">
    <citation type="journal article" date="2010" name="Science">
        <title>Genomic comparison of the ants Camponotus floridanus and Harpegnathos saltator.</title>
        <authorList>
            <person name="Bonasio R."/>
            <person name="Zhang G."/>
            <person name="Ye C."/>
            <person name="Mutti N.S."/>
            <person name="Fang X."/>
            <person name="Qin N."/>
            <person name="Donahue G."/>
            <person name="Yang P."/>
            <person name="Li Q."/>
            <person name="Li C."/>
            <person name="Zhang P."/>
            <person name="Huang Z."/>
            <person name="Berger S.L."/>
            <person name="Reinberg D."/>
            <person name="Wang J."/>
            <person name="Liebig J."/>
        </authorList>
    </citation>
    <scope>NUCLEOTIDE SEQUENCE [LARGE SCALE GENOMIC DNA]</scope>
    <source>
        <strain evidence="4 5">R22 G/1</strain>
    </source>
</reference>
<sequence length="195" mass="21543">MAHSHEAHDHDACCVADSNPSVRQTLNEMEFERGIWYAALSDDQERVEKLLRNGAPVNGEDSAGYRPLHYAARNAHPRVCEMLLRHDADVTARTRCGRATALHRAATRGRADVVELLLRHGADANLTDADGNNALHRALVGRAPAVCKLLIPRTDLTVSDNFGCSVEELARQNCAELLPLIASYTKKEEPEEEQD</sequence>
<dbReference type="AlphaFoldDB" id="E2BTX7"/>
<dbReference type="GO" id="GO:0031436">
    <property type="term" value="C:BRCA1-BARD1 complex"/>
    <property type="evidence" value="ECO:0007669"/>
    <property type="project" value="TreeGrafter"/>
</dbReference>
<dbReference type="Pfam" id="PF12796">
    <property type="entry name" value="Ank_2"/>
    <property type="match status" value="2"/>
</dbReference>
<dbReference type="PRINTS" id="PR01415">
    <property type="entry name" value="ANKYRIN"/>
</dbReference>
<dbReference type="SUPFAM" id="SSF48403">
    <property type="entry name" value="Ankyrin repeat"/>
    <property type="match status" value="1"/>
</dbReference>
<dbReference type="OrthoDB" id="9988580at2759"/>
<evidence type="ECO:0000256" key="2">
    <source>
        <dbReference type="ARBA" id="ARBA00023043"/>
    </source>
</evidence>